<protein>
    <submittedName>
        <fullName evidence="1">Uncharacterized protein</fullName>
    </submittedName>
</protein>
<proteinExistence type="predicted"/>
<evidence type="ECO:0000313" key="1">
    <source>
        <dbReference type="EMBL" id="PIY62296.1"/>
    </source>
</evidence>
<reference evidence="2" key="1">
    <citation type="submission" date="2017-09" db="EMBL/GenBank/DDBJ databases">
        <title>Depth-based differentiation of microbial function through sediment-hosted aquifers and enrichment of novel symbionts in the deep terrestrial subsurface.</title>
        <authorList>
            <person name="Probst A.J."/>
            <person name="Ladd B."/>
            <person name="Jarett J.K."/>
            <person name="Geller-Mcgrath D.E."/>
            <person name="Sieber C.M.K."/>
            <person name="Emerson J.B."/>
            <person name="Anantharaman K."/>
            <person name="Thomas B.C."/>
            <person name="Malmstrom R."/>
            <person name="Stieglmeier M."/>
            <person name="Klingl A."/>
            <person name="Woyke T."/>
            <person name="Ryan C.M."/>
            <person name="Banfield J.F."/>
        </authorList>
    </citation>
    <scope>NUCLEOTIDE SEQUENCE [LARGE SCALE GENOMIC DNA]</scope>
</reference>
<accession>A0A2M7QAQ6</accession>
<dbReference type="EMBL" id="PFLC01000044">
    <property type="protein sequence ID" value="PIY62296.1"/>
    <property type="molecule type" value="Genomic_DNA"/>
</dbReference>
<gene>
    <name evidence="1" type="ORF">COY93_03480</name>
</gene>
<dbReference type="AlphaFoldDB" id="A0A2M7QAQ6"/>
<dbReference type="Proteomes" id="UP000230973">
    <property type="component" value="Unassembled WGS sequence"/>
</dbReference>
<organism evidence="1 2">
    <name type="scientific">Candidatus Uhrbacteria bacterium CG_4_10_14_0_8_um_filter_58_22</name>
    <dbReference type="NCBI Taxonomy" id="1975029"/>
    <lineage>
        <taxon>Bacteria</taxon>
        <taxon>Candidatus Uhriibacteriota</taxon>
    </lineage>
</organism>
<sequence>MIRPSELPADLDPESRRVFFEAYVEFEPTKLLNDIGRFSDELMSLSEEQRNRLFVETVRSDSNNLDLEAVFDAMKEDFFTPEVMDVLVDRRADDILISLVIDSDIVVSDEQIHRLINRRLSAGSLRGDTVSNLERLLSERDIAVDEELFLDLLDSRLKSGSMANAGTDDFLRGIASRLEDGSRLLKLIAVAERMATTPSAALRHISCELLSQLRTTEDPEAAFTEIEGIFERNQLPLMGKVYKVFEALYPPDKLNNKASAERCSPTLRVESHRARMMTFYKDLLSVHIDSNNPSLRSYLETIRDGQGLADMVDADGLDSLSDEDRDRFDSFLGKMRRLYMTSLLGRIHGTGAAGVETDTSAGYAALRQGLGIVDGDSFSRRIAEMFLKPIGIGSIDGALERMELARVDADIRNRTWAEQGRSPRIKEGDLVKSFGGQYLQSILENGSVAKEFLGAISRSDFTPFDTDVSMVKNDDLASDLSGTLSKLPIFSYGDMAMLVSDRGQFQKTSKDSPRGELMRQALQREPKMELFPVTNDVGNPHFGIRTGFPSTEISALVASQSRGADRKSFDGQVADIIAHGLYIPVVDTAGSLLLSPEAFDDCRRRFFSGLEGRPFAYGESALESSPEYVSDLTEILEQKRLERPKVEAMNADIRKVIVGTLTENGVEVGVGYDELLTKAEIYDTGSSSRGTNVPGDVDFDYVVKLNAIDMDRIAEINRTLTEKLGGDGHVAHRTKQLRLLGALVGDGKADVDIGFVDKTEGSVGESHDAVSERLETIKETLGEEAWEKVVANIVLAKRMLKEGGAYKRFEDGGFGGIGVENWILSEGGSLLKAFESFDRAAFDGDRPKSLEEFRQEYKIIDPGINIKTGGHDNFVNLLTGEGYRRLAGTVRGYLERARGSSS</sequence>
<name>A0A2M7QAQ6_9BACT</name>
<evidence type="ECO:0000313" key="2">
    <source>
        <dbReference type="Proteomes" id="UP000230973"/>
    </source>
</evidence>
<comment type="caution">
    <text evidence="1">The sequence shown here is derived from an EMBL/GenBank/DDBJ whole genome shotgun (WGS) entry which is preliminary data.</text>
</comment>